<dbReference type="AlphaFoldDB" id="A0A645JLX4"/>
<gene>
    <name evidence="1" type="ORF">SDC9_212397</name>
</gene>
<proteinExistence type="predicted"/>
<accession>A0A645JLX4</accession>
<comment type="caution">
    <text evidence="1">The sequence shown here is derived from an EMBL/GenBank/DDBJ whole genome shotgun (WGS) entry which is preliminary data.</text>
</comment>
<dbReference type="EMBL" id="VSSQ01145751">
    <property type="protein sequence ID" value="MPN64621.1"/>
    <property type="molecule type" value="Genomic_DNA"/>
</dbReference>
<evidence type="ECO:0000313" key="1">
    <source>
        <dbReference type="EMBL" id="MPN64621.1"/>
    </source>
</evidence>
<name>A0A645JLX4_9ZZZZ</name>
<sequence length="122" mass="13821">MFPVDPNLGGFYDAGANHFIMAKKPRLFFPMHFGQRSEIAQDYARRMHTAFTTVHALTQPRQTALIDFTVNPPVVRDSLSERKLLGRRTKAQEEERVSLSAYISDDPFSETDLPVDLPGAVR</sequence>
<reference evidence="1" key="1">
    <citation type="submission" date="2019-08" db="EMBL/GenBank/DDBJ databases">
        <authorList>
            <person name="Kucharzyk K."/>
            <person name="Murdoch R.W."/>
            <person name="Higgins S."/>
            <person name="Loffler F."/>
        </authorList>
    </citation>
    <scope>NUCLEOTIDE SEQUENCE</scope>
</reference>
<organism evidence="1">
    <name type="scientific">bioreactor metagenome</name>
    <dbReference type="NCBI Taxonomy" id="1076179"/>
    <lineage>
        <taxon>unclassified sequences</taxon>
        <taxon>metagenomes</taxon>
        <taxon>ecological metagenomes</taxon>
    </lineage>
</organism>
<protein>
    <submittedName>
        <fullName evidence="1">Uncharacterized protein</fullName>
    </submittedName>
</protein>